<keyword evidence="6 7" id="KW-0961">Cell wall biogenesis/degradation</keyword>
<organism evidence="10 11">
    <name type="scientific">Sinisalibacter lacisalsi</name>
    <dbReference type="NCBI Taxonomy" id="1526570"/>
    <lineage>
        <taxon>Bacteria</taxon>
        <taxon>Pseudomonadati</taxon>
        <taxon>Pseudomonadota</taxon>
        <taxon>Alphaproteobacteria</taxon>
        <taxon>Rhodobacterales</taxon>
        <taxon>Roseobacteraceae</taxon>
        <taxon>Sinisalibacter</taxon>
    </lineage>
</organism>
<dbReference type="Proteomes" id="UP000617355">
    <property type="component" value="Unassembled WGS sequence"/>
</dbReference>
<keyword evidence="8" id="KW-0732">Signal</keyword>
<evidence type="ECO:0000313" key="10">
    <source>
        <dbReference type="EMBL" id="GGD38477.1"/>
    </source>
</evidence>
<evidence type="ECO:0000256" key="4">
    <source>
        <dbReference type="ARBA" id="ARBA00022960"/>
    </source>
</evidence>
<feature type="chain" id="PRO_5045747077" evidence="8">
    <location>
        <begin position="22"/>
        <end position="159"/>
    </location>
</feature>
<evidence type="ECO:0000256" key="5">
    <source>
        <dbReference type="ARBA" id="ARBA00022984"/>
    </source>
</evidence>
<comment type="similarity">
    <text evidence="2">Belongs to the YkuD family.</text>
</comment>
<dbReference type="CDD" id="cd16913">
    <property type="entry name" value="YkuD_like"/>
    <property type="match status" value="1"/>
</dbReference>
<keyword evidence="11" id="KW-1185">Reference proteome</keyword>
<proteinExistence type="inferred from homology"/>
<keyword evidence="4 7" id="KW-0133">Cell shape</keyword>
<protein>
    <submittedName>
        <fullName evidence="10">L,D-transpeptidase</fullName>
    </submittedName>
</protein>
<reference evidence="11" key="1">
    <citation type="journal article" date="2019" name="Int. J. Syst. Evol. Microbiol.">
        <title>The Global Catalogue of Microorganisms (GCM) 10K type strain sequencing project: providing services to taxonomists for standard genome sequencing and annotation.</title>
        <authorList>
            <consortium name="The Broad Institute Genomics Platform"/>
            <consortium name="The Broad Institute Genome Sequencing Center for Infectious Disease"/>
            <person name="Wu L."/>
            <person name="Ma J."/>
        </authorList>
    </citation>
    <scope>NUCLEOTIDE SEQUENCE [LARGE SCALE GENOMIC DNA]</scope>
    <source>
        <strain evidence="11">CGMCC 1.12922</strain>
    </source>
</reference>
<dbReference type="Gene3D" id="2.40.440.10">
    <property type="entry name" value="L,D-transpeptidase catalytic domain-like"/>
    <property type="match status" value="1"/>
</dbReference>
<feature type="active site" description="Proton donor/acceptor" evidence="7">
    <location>
        <position position="114"/>
    </location>
</feature>
<dbReference type="PANTHER" id="PTHR30582:SF2">
    <property type="entry name" value="L,D-TRANSPEPTIDASE YCIB-RELATED"/>
    <property type="match status" value="1"/>
</dbReference>
<dbReference type="InterPro" id="IPR038063">
    <property type="entry name" value="Transpep_catalytic_dom"/>
</dbReference>
<comment type="pathway">
    <text evidence="1 7">Cell wall biogenesis; peptidoglycan biosynthesis.</text>
</comment>
<name>A0ABQ1QNV9_9RHOB</name>
<dbReference type="InterPro" id="IPR050979">
    <property type="entry name" value="LD-transpeptidase"/>
</dbReference>
<evidence type="ECO:0000259" key="9">
    <source>
        <dbReference type="PROSITE" id="PS52029"/>
    </source>
</evidence>
<dbReference type="PROSITE" id="PS52029">
    <property type="entry name" value="LD_TPASE"/>
    <property type="match status" value="1"/>
</dbReference>
<evidence type="ECO:0000313" key="11">
    <source>
        <dbReference type="Proteomes" id="UP000617355"/>
    </source>
</evidence>
<evidence type="ECO:0000256" key="3">
    <source>
        <dbReference type="ARBA" id="ARBA00022679"/>
    </source>
</evidence>
<dbReference type="PANTHER" id="PTHR30582">
    <property type="entry name" value="L,D-TRANSPEPTIDASE"/>
    <property type="match status" value="1"/>
</dbReference>
<dbReference type="InterPro" id="IPR005490">
    <property type="entry name" value="LD_TPept_cat_dom"/>
</dbReference>
<keyword evidence="3" id="KW-0808">Transferase</keyword>
<dbReference type="EMBL" id="BMGI01000003">
    <property type="protein sequence ID" value="GGD38477.1"/>
    <property type="molecule type" value="Genomic_DNA"/>
</dbReference>
<evidence type="ECO:0000256" key="8">
    <source>
        <dbReference type="SAM" id="SignalP"/>
    </source>
</evidence>
<dbReference type="PROSITE" id="PS51257">
    <property type="entry name" value="PROKAR_LIPOPROTEIN"/>
    <property type="match status" value="1"/>
</dbReference>
<evidence type="ECO:0000256" key="6">
    <source>
        <dbReference type="ARBA" id="ARBA00023316"/>
    </source>
</evidence>
<evidence type="ECO:0000256" key="2">
    <source>
        <dbReference type="ARBA" id="ARBA00005992"/>
    </source>
</evidence>
<evidence type="ECO:0000256" key="7">
    <source>
        <dbReference type="PROSITE-ProRule" id="PRU01373"/>
    </source>
</evidence>
<dbReference type="Pfam" id="PF03734">
    <property type="entry name" value="YkuD"/>
    <property type="match status" value="1"/>
</dbReference>
<feature type="active site" description="Nucleophile" evidence="7">
    <location>
        <position position="130"/>
    </location>
</feature>
<evidence type="ECO:0000256" key="1">
    <source>
        <dbReference type="ARBA" id="ARBA00004752"/>
    </source>
</evidence>
<dbReference type="SUPFAM" id="SSF141523">
    <property type="entry name" value="L,D-transpeptidase catalytic domain-like"/>
    <property type="match status" value="1"/>
</dbReference>
<sequence length="159" mass="17361">MAMRLRPPRGLALLLGLVALAACTEPIARPAAARSADELTAVIDISDQQVEVTRARMSGQAEVWRWPVSTGRPGYATPTGTFRPFLLSKNHRSSLYDDAPMPWSVFFNGDVAIHGSYEIADLGQPASHGCVRLHPTHAEHFFRQVQQVGMANTVISVVQ</sequence>
<feature type="domain" description="L,D-TPase catalytic" evidence="9">
    <location>
        <begin position="39"/>
        <end position="158"/>
    </location>
</feature>
<feature type="signal peptide" evidence="8">
    <location>
        <begin position="1"/>
        <end position="21"/>
    </location>
</feature>
<keyword evidence="5 7" id="KW-0573">Peptidoglycan synthesis</keyword>
<accession>A0ABQ1QNV9</accession>
<comment type="caution">
    <text evidence="10">The sequence shown here is derived from an EMBL/GenBank/DDBJ whole genome shotgun (WGS) entry which is preliminary data.</text>
</comment>
<gene>
    <name evidence="10" type="ORF">GCM10011358_22870</name>
</gene>